<evidence type="ECO:0000256" key="1">
    <source>
        <dbReference type="SAM" id="MobiDB-lite"/>
    </source>
</evidence>
<gene>
    <name evidence="3" type="ORF">ALP36_200013</name>
</gene>
<reference evidence="3 4" key="1">
    <citation type="submission" date="2018-08" db="EMBL/GenBank/DDBJ databases">
        <title>Recombination of ecologically and evolutionarily significant loci maintains genetic cohesion in the Pseudomonas syringae species complex.</title>
        <authorList>
            <person name="Dillon M."/>
            <person name="Thakur S."/>
            <person name="Almeida R.N.D."/>
            <person name="Weir B.S."/>
            <person name="Guttman D.S."/>
        </authorList>
    </citation>
    <scope>NUCLEOTIDE SEQUENCE [LARGE SCALE GENOMIC DNA]</scope>
    <source>
        <strain evidence="3 4">ICMP 9829</strain>
    </source>
</reference>
<evidence type="ECO:0000313" key="4">
    <source>
        <dbReference type="Proteomes" id="UP000274212"/>
    </source>
</evidence>
<accession>A0A3M5RUR9</accession>
<comment type="caution">
    <text evidence="3">The sequence shown here is derived from an EMBL/GenBank/DDBJ whole genome shotgun (WGS) entry which is preliminary data.</text>
</comment>
<keyword evidence="2" id="KW-0732">Signal</keyword>
<feature type="region of interest" description="Disordered" evidence="1">
    <location>
        <begin position="43"/>
        <end position="90"/>
    </location>
</feature>
<evidence type="ECO:0000256" key="2">
    <source>
        <dbReference type="SAM" id="SignalP"/>
    </source>
</evidence>
<sequence>MQKRLLFSALLIYLSGCSQPTVQFAQEPAGQWVDKQIRQSASSVSQAQSRLHQTSAVPSFTPLSAPAKPAAKAQAPAVKASVRPVPVAGG</sequence>
<evidence type="ECO:0000313" key="3">
    <source>
        <dbReference type="EMBL" id="RMU12753.1"/>
    </source>
</evidence>
<feature type="chain" id="PRO_5018286252" description="Lipoprotein" evidence="2">
    <location>
        <begin position="26"/>
        <end position="90"/>
    </location>
</feature>
<dbReference type="AlphaFoldDB" id="A0A3M5RUR9"/>
<feature type="signal peptide" evidence="2">
    <location>
        <begin position="1"/>
        <end position="25"/>
    </location>
</feature>
<dbReference type="EMBL" id="RBTT01000010">
    <property type="protein sequence ID" value="RMU12753.1"/>
    <property type="molecule type" value="Genomic_DNA"/>
</dbReference>
<name>A0A3M5RUR9_9PSED</name>
<proteinExistence type="predicted"/>
<dbReference type="Proteomes" id="UP000274212">
    <property type="component" value="Unassembled WGS sequence"/>
</dbReference>
<organism evidence="3 4">
    <name type="scientific">Pseudomonas syringae pv. coriandricola</name>
    <dbReference type="NCBI Taxonomy" id="264453"/>
    <lineage>
        <taxon>Bacteria</taxon>
        <taxon>Pseudomonadati</taxon>
        <taxon>Pseudomonadota</taxon>
        <taxon>Gammaproteobacteria</taxon>
        <taxon>Pseudomonadales</taxon>
        <taxon>Pseudomonadaceae</taxon>
        <taxon>Pseudomonas</taxon>
    </lineage>
</organism>
<protein>
    <recommendedName>
        <fullName evidence="5">Lipoprotein</fullName>
    </recommendedName>
</protein>
<feature type="compositionally biased region" description="Polar residues" evidence="1">
    <location>
        <begin position="50"/>
        <end position="62"/>
    </location>
</feature>
<feature type="compositionally biased region" description="Low complexity" evidence="1">
    <location>
        <begin position="65"/>
        <end position="80"/>
    </location>
</feature>
<evidence type="ECO:0008006" key="5">
    <source>
        <dbReference type="Google" id="ProtNLM"/>
    </source>
</evidence>